<comment type="caution">
    <text evidence="4">The sequence shown here is derived from an EMBL/GenBank/DDBJ whole genome shotgun (WGS) entry which is preliminary data.</text>
</comment>
<organism evidence="4 5">
    <name type="scientific">Botrimarina hoheduenensis</name>
    <dbReference type="NCBI Taxonomy" id="2528000"/>
    <lineage>
        <taxon>Bacteria</taxon>
        <taxon>Pseudomonadati</taxon>
        <taxon>Planctomycetota</taxon>
        <taxon>Planctomycetia</taxon>
        <taxon>Pirellulales</taxon>
        <taxon>Lacipirellulaceae</taxon>
        <taxon>Botrimarina</taxon>
    </lineage>
</organism>
<dbReference type="PROSITE" id="PS50110">
    <property type="entry name" value="RESPONSE_REGULATORY"/>
    <property type="match status" value="1"/>
</dbReference>
<dbReference type="GO" id="GO:0043565">
    <property type="term" value="F:sequence-specific DNA binding"/>
    <property type="evidence" value="ECO:0007669"/>
    <property type="project" value="InterPro"/>
</dbReference>
<evidence type="ECO:0000256" key="2">
    <source>
        <dbReference type="PROSITE-ProRule" id="PRU00169"/>
    </source>
</evidence>
<reference evidence="4 5" key="1">
    <citation type="submission" date="2019-02" db="EMBL/GenBank/DDBJ databases">
        <title>Deep-cultivation of Planctomycetes and their phenomic and genomic characterization uncovers novel biology.</title>
        <authorList>
            <person name="Wiegand S."/>
            <person name="Jogler M."/>
            <person name="Boedeker C."/>
            <person name="Pinto D."/>
            <person name="Vollmers J."/>
            <person name="Rivas-Marin E."/>
            <person name="Kohn T."/>
            <person name="Peeters S.H."/>
            <person name="Heuer A."/>
            <person name="Rast P."/>
            <person name="Oberbeckmann S."/>
            <person name="Bunk B."/>
            <person name="Jeske O."/>
            <person name="Meyerdierks A."/>
            <person name="Storesund J.E."/>
            <person name="Kallscheuer N."/>
            <person name="Luecker S."/>
            <person name="Lage O.M."/>
            <person name="Pohl T."/>
            <person name="Merkel B.J."/>
            <person name="Hornburger P."/>
            <person name="Mueller R.-W."/>
            <person name="Bruemmer F."/>
            <person name="Labrenz M."/>
            <person name="Spormann A.M."/>
            <person name="Op Den Camp H."/>
            <person name="Overmann J."/>
            <person name="Amann R."/>
            <person name="Jetten M.S.M."/>
            <person name="Mascher T."/>
            <person name="Medema M.H."/>
            <person name="Devos D.P."/>
            <person name="Kaster A.-K."/>
            <person name="Ovreas L."/>
            <person name="Rohde M."/>
            <person name="Galperin M.Y."/>
            <person name="Jogler C."/>
        </authorList>
    </citation>
    <scope>NUCLEOTIDE SEQUENCE [LARGE SCALE GENOMIC DNA]</scope>
    <source>
        <strain evidence="4 5">Pla111</strain>
    </source>
</reference>
<evidence type="ECO:0000259" key="3">
    <source>
        <dbReference type="PROSITE" id="PS50110"/>
    </source>
</evidence>
<evidence type="ECO:0000256" key="1">
    <source>
        <dbReference type="ARBA" id="ARBA00022553"/>
    </source>
</evidence>
<dbReference type="InterPro" id="IPR002197">
    <property type="entry name" value="HTH_Fis"/>
</dbReference>
<dbReference type="Gene3D" id="3.40.50.2300">
    <property type="match status" value="1"/>
</dbReference>
<dbReference type="GO" id="GO:0000160">
    <property type="term" value="P:phosphorelay signal transduction system"/>
    <property type="evidence" value="ECO:0007669"/>
    <property type="project" value="InterPro"/>
</dbReference>
<dbReference type="AlphaFoldDB" id="A0A5C5W829"/>
<feature type="modified residue" description="4-aspartylphosphate" evidence="2">
    <location>
        <position position="62"/>
    </location>
</feature>
<dbReference type="InterPro" id="IPR001789">
    <property type="entry name" value="Sig_transdc_resp-reg_receiver"/>
</dbReference>
<dbReference type="InterPro" id="IPR009057">
    <property type="entry name" value="Homeodomain-like_sf"/>
</dbReference>
<dbReference type="SMART" id="SM00448">
    <property type="entry name" value="REC"/>
    <property type="match status" value="1"/>
</dbReference>
<dbReference type="Gene3D" id="1.10.10.60">
    <property type="entry name" value="Homeodomain-like"/>
    <property type="match status" value="1"/>
</dbReference>
<evidence type="ECO:0000313" key="5">
    <source>
        <dbReference type="Proteomes" id="UP000318995"/>
    </source>
</evidence>
<dbReference type="EMBL" id="SJPH01000003">
    <property type="protein sequence ID" value="TWT46744.1"/>
    <property type="molecule type" value="Genomic_DNA"/>
</dbReference>
<dbReference type="PANTHER" id="PTHR44591:SF3">
    <property type="entry name" value="RESPONSE REGULATORY DOMAIN-CONTAINING PROTEIN"/>
    <property type="match status" value="1"/>
</dbReference>
<dbReference type="Pfam" id="PF02954">
    <property type="entry name" value="HTH_8"/>
    <property type="match status" value="1"/>
</dbReference>
<dbReference type="Pfam" id="PF00072">
    <property type="entry name" value="Response_reg"/>
    <property type="match status" value="1"/>
</dbReference>
<keyword evidence="5" id="KW-1185">Reference proteome</keyword>
<dbReference type="InterPro" id="IPR050595">
    <property type="entry name" value="Bact_response_regulator"/>
</dbReference>
<sequence length="189" mass="20282">MLDNPHKPLEGKSLLLVDDDEFLRERMSRAMADRGLLVRTAASAAEALAIVGEGPPDLAVFDLKMPGMNGLELLSEVKKLAPATRIVMLTGYGSIASAVEAMHAGAENYVTKPADADQVLEAFHRSGVLTDGEAPPADQTALHTPSLAEAEWNHIQQVLADCGGNITRSAERLGIPRRTLQRKLKKLAP</sequence>
<dbReference type="SUPFAM" id="SSF52172">
    <property type="entry name" value="CheY-like"/>
    <property type="match status" value="1"/>
</dbReference>
<name>A0A5C5W829_9BACT</name>
<feature type="domain" description="Response regulatory" evidence="3">
    <location>
        <begin position="13"/>
        <end position="127"/>
    </location>
</feature>
<evidence type="ECO:0000313" key="4">
    <source>
        <dbReference type="EMBL" id="TWT46744.1"/>
    </source>
</evidence>
<keyword evidence="1 2" id="KW-0597">Phosphoprotein</keyword>
<protein>
    <submittedName>
        <fullName evidence="4">Photosynthetic apparatus regulatory protein RegA</fullName>
    </submittedName>
</protein>
<dbReference type="OrthoDB" id="9788090at2"/>
<accession>A0A5C5W829</accession>
<gene>
    <name evidence="4" type="primary">regA</name>
    <name evidence="4" type="ORF">Pla111_18450</name>
</gene>
<dbReference type="PANTHER" id="PTHR44591">
    <property type="entry name" value="STRESS RESPONSE REGULATOR PROTEIN 1"/>
    <property type="match status" value="1"/>
</dbReference>
<dbReference type="Proteomes" id="UP000318995">
    <property type="component" value="Unassembled WGS sequence"/>
</dbReference>
<dbReference type="SUPFAM" id="SSF46689">
    <property type="entry name" value="Homeodomain-like"/>
    <property type="match status" value="1"/>
</dbReference>
<dbReference type="InterPro" id="IPR011006">
    <property type="entry name" value="CheY-like_superfamily"/>
</dbReference>
<dbReference type="RefSeq" id="WP_146573493.1">
    <property type="nucleotide sequence ID" value="NZ_SJPH01000003.1"/>
</dbReference>
<dbReference type="PRINTS" id="PR01590">
    <property type="entry name" value="HTHFIS"/>
</dbReference>
<proteinExistence type="predicted"/>